<name>A0A8X6G055_TRICU</name>
<keyword evidence="2" id="KW-1185">Reference proteome</keyword>
<accession>A0A8X6G055</accession>
<dbReference type="AlphaFoldDB" id="A0A8X6G055"/>
<proteinExistence type="predicted"/>
<protein>
    <submittedName>
        <fullName evidence="1">Uncharacterized protein</fullName>
    </submittedName>
</protein>
<organism evidence="1 2">
    <name type="scientific">Trichonephila clavata</name>
    <name type="common">Joro spider</name>
    <name type="synonym">Nephila clavata</name>
    <dbReference type="NCBI Taxonomy" id="2740835"/>
    <lineage>
        <taxon>Eukaryota</taxon>
        <taxon>Metazoa</taxon>
        <taxon>Ecdysozoa</taxon>
        <taxon>Arthropoda</taxon>
        <taxon>Chelicerata</taxon>
        <taxon>Arachnida</taxon>
        <taxon>Araneae</taxon>
        <taxon>Araneomorphae</taxon>
        <taxon>Entelegynae</taxon>
        <taxon>Araneoidea</taxon>
        <taxon>Nephilidae</taxon>
        <taxon>Trichonephila</taxon>
    </lineage>
</organism>
<sequence>MVVIGLQFGVSGRIGNSDFSKDYSFALIFRIGRRLLDKWFSTSADHGHRVVLLMESGVSVSGGHRFGHGVVFRSSGGAIRQGSLQGGEANAQFLRNPIAEGKPSGKKYGNALSSKKHLQQRNIITGQRTIL</sequence>
<dbReference type="OrthoDB" id="6436896at2759"/>
<evidence type="ECO:0000313" key="1">
    <source>
        <dbReference type="EMBL" id="GFQ71143.1"/>
    </source>
</evidence>
<dbReference type="EMBL" id="BMAO01020982">
    <property type="protein sequence ID" value="GFQ71143.1"/>
    <property type="molecule type" value="Genomic_DNA"/>
</dbReference>
<comment type="caution">
    <text evidence="1">The sequence shown here is derived from an EMBL/GenBank/DDBJ whole genome shotgun (WGS) entry which is preliminary data.</text>
</comment>
<gene>
    <name evidence="1" type="primary">AVEN_196650_1</name>
    <name evidence="1" type="ORF">TNCT_38621</name>
</gene>
<reference evidence="1" key="1">
    <citation type="submission" date="2020-07" db="EMBL/GenBank/DDBJ databases">
        <title>Multicomponent nature underlies the extraordinary mechanical properties of spider dragline silk.</title>
        <authorList>
            <person name="Kono N."/>
            <person name="Nakamura H."/>
            <person name="Mori M."/>
            <person name="Yoshida Y."/>
            <person name="Ohtoshi R."/>
            <person name="Malay A.D."/>
            <person name="Moran D.A.P."/>
            <person name="Tomita M."/>
            <person name="Numata K."/>
            <person name="Arakawa K."/>
        </authorList>
    </citation>
    <scope>NUCLEOTIDE SEQUENCE</scope>
</reference>
<evidence type="ECO:0000313" key="2">
    <source>
        <dbReference type="Proteomes" id="UP000887116"/>
    </source>
</evidence>
<dbReference type="Proteomes" id="UP000887116">
    <property type="component" value="Unassembled WGS sequence"/>
</dbReference>